<evidence type="ECO:0000313" key="4">
    <source>
        <dbReference type="EMBL" id="MBA8925993.1"/>
    </source>
</evidence>
<keyword evidence="5" id="KW-1185">Reference proteome</keyword>
<protein>
    <submittedName>
        <fullName evidence="4">AcrR family transcriptional regulator</fullName>
    </submittedName>
</protein>
<reference evidence="4 5" key="1">
    <citation type="submission" date="2020-08" db="EMBL/GenBank/DDBJ databases">
        <title>Genomic Encyclopedia of Archaeal and Bacterial Type Strains, Phase II (KMG-II): from individual species to whole genera.</title>
        <authorList>
            <person name="Goeker M."/>
        </authorList>
    </citation>
    <scope>NUCLEOTIDE SEQUENCE [LARGE SCALE GENOMIC DNA]</scope>
    <source>
        <strain evidence="4 5">DSM 43850</strain>
    </source>
</reference>
<dbReference type="EMBL" id="JACJID010000002">
    <property type="protein sequence ID" value="MBA8925993.1"/>
    <property type="molecule type" value="Genomic_DNA"/>
</dbReference>
<feature type="DNA-binding region" description="H-T-H motif" evidence="2">
    <location>
        <begin position="28"/>
        <end position="47"/>
    </location>
</feature>
<dbReference type="PRINTS" id="PR00455">
    <property type="entry name" value="HTHTETR"/>
</dbReference>
<dbReference type="SUPFAM" id="SSF48498">
    <property type="entry name" value="Tetracyclin repressor-like, C-terminal domain"/>
    <property type="match status" value="1"/>
</dbReference>
<evidence type="ECO:0000256" key="2">
    <source>
        <dbReference type="PROSITE-ProRule" id="PRU00335"/>
    </source>
</evidence>
<dbReference type="PANTHER" id="PTHR30055">
    <property type="entry name" value="HTH-TYPE TRANSCRIPTIONAL REGULATOR RUTR"/>
    <property type="match status" value="1"/>
</dbReference>
<dbReference type="RefSeq" id="WP_025360558.1">
    <property type="nucleotide sequence ID" value="NZ_BAAABQ010000038.1"/>
</dbReference>
<dbReference type="Gene3D" id="1.10.357.10">
    <property type="entry name" value="Tetracycline Repressor, domain 2"/>
    <property type="match status" value="1"/>
</dbReference>
<keyword evidence="1 2" id="KW-0238">DNA-binding</keyword>
<dbReference type="InterPro" id="IPR036271">
    <property type="entry name" value="Tet_transcr_reg_TetR-rel_C_sf"/>
</dbReference>
<dbReference type="Pfam" id="PF00440">
    <property type="entry name" value="TetR_N"/>
    <property type="match status" value="1"/>
</dbReference>
<evidence type="ECO:0000313" key="5">
    <source>
        <dbReference type="Proteomes" id="UP000517916"/>
    </source>
</evidence>
<evidence type="ECO:0000259" key="3">
    <source>
        <dbReference type="PROSITE" id="PS50977"/>
    </source>
</evidence>
<dbReference type="InterPro" id="IPR009057">
    <property type="entry name" value="Homeodomain-like_sf"/>
</dbReference>
<dbReference type="PANTHER" id="PTHR30055:SF200">
    <property type="entry name" value="HTH-TYPE TRANSCRIPTIONAL REPRESSOR BDCR"/>
    <property type="match status" value="1"/>
</dbReference>
<dbReference type="Proteomes" id="UP000517916">
    <property type="component" value="Unassembled WGS sequence"/>
</dbReference>
<comment type="caution">
    <text evidence="4">The sequence shown here is derived from an EMBL/GenBank/DDBJ whole genome shotgun (WGS) entry which is preliminary data.</text>
</comment>
<dbReference type="SUPFAM" id="SSF46689">
    <property type="entry name" value="Homeodomain-like"/>
    <property type="match status" value="1"/>
</dbReference>
<dbReference type="InterPro" id="IPR050109">
    <property type="entry name" value="HTH-type_TetR-like_transc_reg"/>
</dbReference>
<proteinExistence type="predicted"/>
<dbReference type="PROSITE" id="PS50977">
    <property type="entry name" value="HTH_TETR_2"/>
    <property type="match status" value="1"/>
</dbReference>
<evidence type="ECO:0000256" key="1">
    <source>
        <dbReference type="ARBA" id="ARBA00023125"/>
    </source>
</evidence>
<accession>A0ABR6BGI1</accession>
<organism evidence="4 5">
    <name type="scientific">Kutzneria viridogrisea</name>
    <dbReference type="NCBI Taxonomy" id="47990"/>
    <lineage>
        <taxon>Bacteria</taxon>
        <taxon>Bacillati</taxon>
        <taxon>Actinomycetota</taxon>
        <taxon>Actinomycetes</taxon>
        <taxon>Pseudonocardiales</taxon>
        <taxon>Pseudonocardiaceae</taxon>
        <taxon>Kutzneria</taxon>
    </lineage>
</organism>
<sequence>MGRPSAARERILETAAQLFYEHGFRAVGVDRIIAESGVAKATLYAHFPSKDDLVLSYVQRADVRWTAHLRRAAEAAGPDPRAQMIGAFDALREIAEAATFRGCAFINTASEAIPGTPVHEATVRHKQAVRAWLRELAAAAGAADPDLLALQLTLLIDGGLAAGAVEPSPEVGLAAQQAARVVIAASCG</sequence>
<feature type="domain" description="HTH tetR-type" evidence="3">
    <location>
        <begin position="5"/>
        <end position="65"/>
    </location>
</feature>
<name>A0ABR6BGI1_9PSEU</name>
<dbReference type="InterPro" id="IPR001647">
    <property type="entry name" value="HTH_TetR"/>
</dbReference>
<gene>
    <name evidence="4" type="ORF">BC739_003192</name>
</gene>